<reference evidence="1 2" key="1">
    <citation type="submission" date="2019-03" db="EMBL/GenBank/DDBJ databases">
        <title>Genomic Encyclopedia of Type Strains, Phase IV (KMG-IV): sequencing the most valuable type-strain genomes for metagenomic binning, comparative biology and taxonomic classification.</title>
        <authorList>
            <person name="Goeker M."/>
        </authorList>
    </citation>
    <scope>NUCLEOTIDE SEQUENCE [LARGE SCALE GENOMIC DNA]</scope>
    <source>
        <strain evidence="1 2">DSM 19610</strain>
    </source>
</reference>
<comment type="caution">
    <text evidence="1">The sequence shown here is derived from an EMBL/GenBank/DDBJ whole genome shotgun (WGS) entry which is preliminary data.</text>
</comment>
<evidence type="ECO:0008006" key="3">
    <source>
        <dbReference type="Google" id="ProtNLM"/>
    </source>
</evidence>
<dbReference type="RefSeq" id="WP_132972426.1">
    <property type="nucleotide sequence ID" value="NZ_SMFX01000001.1"/>
</dbReference>
<proteinExistence type="predicted"/>
<dbReference type="AlphaFoldDB" id="A0A4R1HGQ9"/>
<gene>
    <name evidence="1" type="ORF">DFR30_1807</name>
</gene>
<dbReference type="OrthoDB" id="8479446at2"/>
<name>A0A4R1HGQ9_9GAMM</name>
<keyword evidence="2" id="KW-1185">Reference proteome</keyword>
<protein>
    <recommendedName>
        <fullName evidence="3">DUF4412 domain-containing protein</fullName>
    </recommendedName>
</protein>
<sequence length="260" mass="29795">MKWVAGIILVFGLWTVGYGNGNAASGIQFSGRTLQSAPDGRLRQAKVFVGDNRVRMEYRKKELDIVEIYDLENGRILLLVPQQKLYMQRALPAGKMINPLLPPGDSNPCSVLAEGQCRKLGNEEVYGRPVSRWEVTVERKGERLRSLHWIDDERLMSLRDVWPDGSVSELMLIDIEQLNGRMAEHWQRTTAPSEGEHYVTNLWYDPELGMIVREERPGGYIREIKDIQIGKQPAELFHVPEDYRLIEDDAGKQELQTGRH</sequence>
<accession>A0A4R1HGQ9</accession>
<evidence type="ECO:0000313" key="1">
    <source>
        <dbReference type="EMBL" id="TCK18529.1"/>
    </source>
</evidence>
<dbReference type="Proteomes" id="UP000295707">
    <property type="component" value="Unassembled WGS sequence"/>
</dbReference>
<evidence type="ECO:0000313" key="2">
    <source>
        <dbReference type="Proteomes" id="UP000295707"/>
    </source>
</evidence>
<organism evidence="1 2">
    <name type="scientific">Thiogranum longum</name>
    <dbReference type="NCBI Taxonomy" id="1537524"/>
    <lineage>
        <taxon>Bacteria</taxon>
        <taxon>Pseudomonadati</taxon>
        <taxon>Pseudomonadota</taxon>
        <taxon>Gammaproteobacteria</taxon>
        <taxon>Chromatiales</taxon>
        <taxon>Ectothiorhodospiraceae</taxon>
        <taxon>Thiogranum</taxon>
    </lineage>
</organism>
<dbReference type="EMBL" id="SMFX01000001">
    <property type="protein sequence ID" value="TCK18529.1"/>
    <property type="molecule type" value="Genomic_DNA"/>
</dbReference>